<keyword evidence="4" id="KW-0732">Signal</keyword>
<dbReference type="PROSITE" id="PS01180">
    <property type="entry name" value="CUB"/>
    <property type="match status" value="1"/>
</dbReference>
<proteinExistence type="predicted"/>
<evidence type="ECO:0000313" key="7">
    <source>
        <dbReference type="Proteomes" id="UP000094527"/>
    </source>
</evidence>
<protein>
    <submittedName>
        <fullName evidence="6">Chaperone protein DnaK</fullName>
    </submittedName>
</protein>
<comment type="caution">
    <text evidence="3">Lacks conserved residue(s) required for the propagation of feature annotation.</text>
</comment>
<evidence type="ECO:0000313" key="6">
    <source>
        <dbReference type="EMBL" id="ODM98962.1"/>
    </source>
</evidence>
<feature type="chain" id="PRO_5008904855" evidence="4">
    <location>
        <begin position="23"/>
        <end position="262"/>
    </location>
</feature>
<dbReference type="Gene3D" id="2.60.120.290">
    <property type="entry name" value="Spermadhesin, CUB domain"/>
    <property type="match status" value="2"/>
</dbReference>
<dbReference type="EMBL" id="LJIJ01000307">
    <property type="protein sequence ID" value="ODM98962.1"/>
    <property type="molecule type" value="Genomic_DNA"/>
</dbReference>
<dbReference type="STRING" id="48709.A0A1D2N118"/>
<dbReference type="InterPro" id="IPR000859">
    <property type="entry name" value="CUB_dom"/>
</dbReference>
<evidence type="ECO:0000259" key="5">
    <source>
        <dbReference type="PROSITE" id="PS01180"/>
    </source>
</evidence>
<organism evidence="6 7">
    <name type="scientific">Orchesella cincta</name>
    <name type="common">Springtail</name>
    <name type="synonym">Podura cincta</name>
    <dbReference type="NCBI Taxonomy" id="48709"/>
    <lineage>
        <taxon>Eukaryota</taxon>
        <taxon>Metazoa</taxon>
        <taxon>Ecdysozoa</taxon>
        <taxon>Arthropoda</taxon>
        <taxon>Hexapoda</taxon>
        <taxon>Collembola</taxon>
        <taxon>Entomobryomorpha</taxon>
        <taxon>Entomobryoidea</taxon>
        <taxon>Orchesellidae</taxon>
        <taxon>Orchesellinae</taxon>
        <taxon>Orchesella</taxon>
    </lineage>
</organism>
<evidence type="ECO:0000256" key="4">
    <source>
        <dbReference type="SAM" id="SignalP"/>
    </source>
</evidence>
<dbReference type="Proteomes" id="UP000094527">
    <property type="component" value="Unassembled WGS sequence"/>
</dbReference>
<keyword evidence="1" id="KW-0677">Repeat</keyword>
<dbReference type="SMART" id="SM00042">
    <property type="entry name" value="CUB"/>
    <property type="match status" value="2"/>
</dbReference>
<dbReference type="PANTHER" id="PTHR24251:SF30">
    <property type="entry name" value="MEMBRANE FRIZZLED-RELATED PROTEIN"/>
    <property type="match status" value="1"/>
</dbReference>
<comment type="caution">
    <text evidence="6">The sequence shown here is derived from an EMBL/GenBank/DDBJ whole genome shotgun (WGS) entry which is preliminary data.</text>
</comment>
<reference evidence="6 7" key="1">
    <citation type="journal article" date="2016" name="Genome Biol. Evol.">
        <title>Gene Family Evolution Reflects Adaptation to Soil Environmental Stressors in the Genome of the Collembolan Orchesella cincta.</title>
        <authorList>
            <person name="Faddeeva-Vakhrusheva A."/>
            <person name="Derks M.F."/>
            <person name="Anvar S.Y."/>
            <person name="Agamennone V."/>
            <person name="Suring W."/>
            <person name="Smit S."/>
            <person name="van Straalen N.M."/>
            <person name="Roelofs D."/>
        </authorList>
    </citation>
    <scope>NUCLEOTIDE SEQUENCE [LARGE SCALE GENOMIC DNA]</scope>
    <source>
        <tissue evidence="6">Mixed pool</tissue>
    </source>
</reference>
<evidence type="ECO:0000256" key="1">
    <source>
        <dbReference type="ARBA" id="ARBA00022737"/>
    </source>
</evidence>
<sequence>MWFQYILHISLVLGTASVYAESSTTCGGVLTGETGGISYKAFEPHDQNERCVWILRTDYAERYEIVLINRGMASSNDKVIVTSLGLRSPDIHTVLTRIDTLYNINGSVAIITFFSDSYASSASTGFTLYYNAVFNEQNPEDDLSPWSVEHLVTQNSAEIRHPLSGGVYTNNELSTFVFSPNSVYSATQNLNVNVTILGFEPRCADTITVYFLTTTNSAWRNMGRICGFESKVTLINPDLILLIFRTDEANVAQGFHLSFSYW</sequence>
<gene>
    <name evidence="6" type="ORF">Ocin01_07718</name>
</gene>
<accession>A0A1D2N118</accession>
<name>A0A1D2N118_ORCCI</name>
<dbReference type="SUPFAM" id="SSF49854">
    <property type="entry name" value="Spermadhesin, CUB domain"/>
    <property type="match status" value="2"/>
</dbReference>
<dbReference type="InterPro" id="IPR035914">
    <property type="entry name" value="Sperma_CUB_dom_sf"/>
</dbReference>
<feature type="domain" description="CUB" evidence="5">
    <location>
        <begin position="26"/>
        <end position="133"/>
    </location>
</feature>
<dbReference type="OMA" id="FEPRCAD"/>
<keyword evidence="2" id="KW-1015">Disulfide bond</keyword>
<evidence type="ECO:0000256" key="3">
    <source>
        <dbReference type="PROSITE-ProRule" id="PRU00059"/>
    </source>
</evidence>
<dbReference type="AlphaFoldDB" id="A0A1D2N118"/>
<evidence type="ECO:0000256" key="2">
    <source>
        <dbReference type="ARBA" id="ARBA00023157"/>
    </source>
</evidence>
<feature type="signal peptide" evidence="4">
    <location>
        <begin position="1"/>
        <end position="22"/>
    </location>
</feature>
<keyword evidence="7" id="KW-1185">Reference proteome</keyword>
<dbReference type="PANTHER" id="PTHR24251">
    <property type="entry name" value="OVOCHYMASE-RELATED"/>
    <property type="match status" value="1"/>
</dbReference>